<sequence length="63" mass="7570">MSDVTKWRENMPGSTDRQKRPKVRRYRLKMSPFRTYSALLKIFRTSYLRTSFGGPQEQCHTDK</sequence>
<feature type="region of interest" description="Disordered" evidence="1">
    <location>
        <begin position="1"/>
        <end position="22"/>
    </location>
</feature>
<protein>
    <submittedName>
        <fullName evidence="2">Uncharacterized protein</fullName>
    </submittedName>
</protein>
<name>A0A5B7EVI4_PORTR</name>
<dbReference type="AlphaFoldDB" id="A0A5B7EVI4"/>
<organism evidence="2 3">
    <name type="scientific">Portunus trituberculatus</name>
    <name type="common">Swimming crab</name>
    <name type="synonym">Neptunus trituberculatus</name>
    <dbReference type="NCBI Taxonomy" id="210409"/>
    <lineage>
        <taxon>Eukaryota</taxon>
        <taxon>Metazoa</taxon>
        <taxon>Ecdysozoa</taxon>
        <taxon>Arthropoda</taxon>
        <taxon>Crustacea</taxon>
        <taxon>Multicrustacea</taxon>
        <taxon>Malacostraca</taxon>
        <taxon>Eumalacostraca</taxon>
        <taxon>Eucarida</taxon>
        <taxon>Decapoda</taxon>
        <taxon>Pleocyemata</taxon>
        <taxon>Brachyura</taxon>
        <taxon>Eubrachyura</taxon>
        <taxon>Portunoidea</taxon>
        <taxon>Portunidae</taxon>
        <taxon>Portuninae</taxon>
        <taxon>Portunus</taxon>
    </lineage>
</organism>
<reference evidence="2 3" key="1">
    <citation type="submission" date="2019-05" db="EMBL/GenBank/DDBJ databases">
        <title>Another draft genome of Portunus trituberculatus and its Hox gene families provides insights of decapod evolution.</title>
        <authorList>
            <person name="Jeong J.-H."/>
            <person name="Song I."/>
            <person name="Kim S."/>
            <person name="Choi T."/>
            <person name="Kim D."/>
            <person name="Ryu S."/>
            <person name="Kim W."/>
        </authorList>
    </citation>
    <scope>NUCLEOTIDE SEQUENCE [LARGE SCALE GENOMIC DNA]</scope>
    <source>
        <tissue evidence="2">Muscle</tissue>
    </source>
</reference>
<dbReference type="EMBL" id="VSRR010003678">
    <property type="protein sequence ID" value="MPC37068.1"/>
    <property type="molecule type" value="Genomic_DNA"/>
</dbReference>
<gene>
    <name evidence="2" type="ORF">E2C01_030541</name>
</gene>
<comment type="caution">
    <text evidence="2">The sequence shown here is derived from an EMBL/GenBank/DDBJ whole genome shotgun (WGS) entry which is preliminary data.</text>
</comment>
<keyword evidence="3" id="KW-1185">Reference proteome</keyword>
<evidence type="ECO:0000313" key="2">
    <source>
        <dbReference type="EMBL" id="MPC37068.1"/>
    </source>
</evidence>
<dbReference type="Proteomes" id="UP000324222">
    <property type="component" value="Unassembled WGS sequence"/>
</dbReference>
<proteinExistence type="predicted"/>
<evidence type="ECO:0000313" key="3">
    <source>
        <dbReference type="Proteomes" id="UP000324222"/>
    </source>
</evidence>
<evidence type="ECO:0000256" key="1">
    <source>
        <dbReference type="SAM" id="MobiDB-lite"/>
    </source>
</evidence>
<accession>A0A5B7EVI4</accession>